<dbReference type="Gene3D" id="3.30.200.180">
    <property type="match status" value="1"/>
</dbReference>
<dbReference type="PANTHER" id="PTHR34385:SF1">
    <property type="entry name" value="PEPTIDOGLYCAN L-ALANYL-D-GLUTAMATE ENDOPEPTIDASE CWLK"/>
    <property type="match status" value="1"/>
</dbReference>
<proteinExistence type="predicted"/>
<dbReference type="InterPro" id="IPR003709">
    <property type="entry name" value="VanY-like_core_dom"/>
</dbReference>
<evidence type="ECO:0000313" key="2">
    <source>
        <dbReference type="EMBL" id="OME95355.1"/>
    </source>
</evidence>
<comment type="caution">
    <text evidence="2">The sequence shown here is derived from an EMBL/GenBank/DDBJ whole genome shotgun (WGS) entry which is preliminary data.</text>
</comment>
<dbReference type="InterPro" id="IPR052179">
    <property type="entry name" value="DD-CPase-like"/>
</dbReference>
<feature type="domain" description="D-alanyl-D-alanine carboxypeptidase-like core" evidence="1">
    <location>
        <begin position="66"/>
        <end position="192"/>
    </location>
</feature>
<dbReference type="SUPFAM" id="SSF55166">
    <property type="entry name" value="Hedgehog/DD-peptidase"/>
    <property type="match status" value="1"/>
</dbReference>
<sequence length="279" mass="31655">MNIWHGIHRPYLEQAAEIELDRAAVHRGHLILVNRQHPVKMVPQALNLLPVKHIQAIGAEHQKMCLEQICLQQLTALLHACQGLEQIVAVSGYRSSMEQRELYQSSLLERGALFTANYVARPNESEHQTGLAVDVGYNDGNVDYISPSFPDHGVCGTFKQLASKYGFIQRYKKGKEQITNIAEEPWHFRYVGFPHAVIIEQQGLCLEEYISWLTPYQFGKEHLYFEHESSMIEIYSMPAHAAMTKVPITKCERYQLSGNNVDGFVVTVFHEKGSGYGGI</sequence>
<dbReference type="Gene3D" id="3.30.1380.10">
    <property type="match status" value="1"/>
</dbReference>
<protein>
    <submittedName>
        <fullName evidence="2">Peptidase</fullName>
    </submittedName>
</protein>
<gene>
    <name evidence="2" type="ORF">BK123_06620</name>
</gene>
<dbReference type="AlphaFoldDB" id="A0A1R1B751"/>
<dbReference type="OrthoDB" id="9792074at2"/>
<accession>A0A1R1B751</accession>
<dbReference type="Proteomes" id="UP000187074">
    <property type="component" value="Unassembled WGS sequence"/>
</dbReference>
<dbReference type="PANTHER" id="PTHR34385">
    <property type="entry name" value="D-ALANYL-D-ALANINE CARBOXYPEPTIDASE"/>
    <property type="match status" value="1"/>
</dbReference>
<evidence type="ECO:0000313" key="3">
    <source>
        <dbReference type="Proteomes" id="UP000187074"/>
    </source>
</evidence>
<name>A0A1R1B751_PAELA</name>
<organism evidence="2 3">
    <name type="scientific">Paenibacillus lautus</name>
    <name type="common">Bacillus lautus</name>
    <dbReference type="NCBI Taxonomy" id="1401"/>
    <lineage>
        <taxon>Bacteria</taxon>
        <taxon>Bacillati</taxon>
        <taxon>Bacillota</taxon>
        <taxon>Bacilli</taxon>
        <taxon>Bacillales</taxon>
        <taxon>Paenibacillaceae</taxon>
        <taxon>Paenibacillus</taxon>
    </lineage>
</organism>
<dbReference type="InterPro" id="IPR009045">
    <property type="entry name" value="Zn_M74/Hedgehog-like"/>
</dbReference>
<evidence type="ECO:0000259" key="1">
    <source>
        <dbReference type="Pfam" id="PF02557"/>
    </source>
</evidence>
<dbReference type="Pfam" id="PF02557">
    <property type="entry name" value="VanY"/>
    <property type="match status" value="1"/>
</dbReference>
<reference evidence="2 3" key="1">
    <citation type="submission" date="2016-11" db="EMBL/GenBank/DDBJ databases">
        <title>Paenibacillus species isolates.</title>
        <authorList>
            <person name="Beno S.M."/>
        </authorList>
    </citation>
    <scope>NUCLEOTIDE SEQUENCE [LARGE SCALE GENOMIC DNA]</scope>
    <source>
        <strain evidence="2 3">FSL F4-0100</strain>
    </source>
</reference>
<dbReference type="STRING" id="1401.BK123_06620"/>
<dbReference type="EMBL" id="MRTF01000002">
    <property type="protein sequence ID" value="OME95355.1"/>
    <property type="molecule type" value="Genomic_DNA"/>
</dbReference>
<dbReference type="GO" id="GO:0006508">
    <property type="term" value="P:proteolysis"/>
    <property type="evidence" value="ECO:0007669"/>
    <property type="project" value="InterPro"/>
</dbReference>
<dbReference type="GO" id="GO:0008233">
    <property type="term" value="F:peptidase activity"/>
    <property type="evidence" value="ECO:0007669"/>
    <property type="project" value="InterPro"/>
</dbReference>